<dbReference type="PANTHER" id="PTHR33375:SF1">
    <property type="entry name" value="CHROMOSOME-PARTITIONING PROTEIN PARB-RELATED"/>
    <property type="match status" value="1"/>
</dbReference>
<name>A0A0W0ZR05_9GAMM</name>
<accession>A0A0W0ZR05</accession>
<dbReference type="NCBIfam" id="TIGR00180">
    <property type="entry name" value="parB_part"/>
    <property type="match status" value="1"/>
</dbReference>
<proteinExistence type="inferred from homology"/>
<comment type="caution">
    <text evidence="3">The sequence shown here is derived from an EMBL/GenBank/DDBJ whole genome shotgun (WGS) entry which is preliminary data.</text>
</comment>
<dbReference type="Gene3D" id="1.10.10.2830">
    <property type="match status" value="1"/>
</dbReference>
<dbReference type="SMART" id="SM00470">
    <property type="entry name" value="ParB"/>
    <property type="match status" value="1"/>
</dbReference>
<dbReference type="Pfam" id="PF02195">
    <property type="entry name" value="ParB_N"/>
    <property type="match status" value="1"/>
</dbReference>
<dbReference type="AlphaFoldDB" id="A0A0W0ZR05"/>
<dbReference type="EMBL" id="LNYY01000002">
    <property type="protein sequence ID" value="KTD71613.1"/>
    <property type="molecule type" value="Genomic_DNA"/>
</dbReference>
<evidence type="ECO:0000313" key="3">
    <source>
        <dbReference type="EMBL" id="KTD71613.1"/>
    </source>
</evidence>
<dbReference type="InterPro" id="IPR004437">
    <property type="entry name" value="ParB/RepB/Spo0J"/>
</dbReference>
<dbReference type="GO" id="GO:0045881">
    <property type="term" value="P:positive regulation of sporulation resulting in formation of a cellular spore"/>
    <property type="evidence" value="ECO:0007669"/>
    <property type="project" value="TreeGrafter"/>
</dbReference>
<dbReference type="Proteomes" id="UP000054926">
    <property type="component" value="Unassembled WGS sequence"/>
</dbReference>
<dbReference type="GO" id="GO:0007059">
    <property type="term" value="P:chromosome segregation"/>
    <property type="evidence" value="ECO:0007669"/>
    <property type="project" value="TreeGrafter"/>
</dbReference>
<feature type="domain" description="ParB-like N-terminal" evidence="2">
    <location>
        <begin position="52"/>
        <end position="148"/>
    </location>
</feature>
<organism evidence="3 4">
    <name type="scientific">Legionella steelei</name>
    <dbReference type="NCBI Taxonomy" id="947033"/>
    <lineage>
        <taxon>Bacteria</taxon>
        <taxon>Pseudomonadati</taxon>
        <taxon>Pseudomonadota</taxon>
        <taxon>Gammaproteobacteria</taxon>
        <taxon>Legionellales</taxon>
        <taxon>Legionellaceae</taxon>
        <taxon>Legionella</taxon>
    </lineage>
</organism>
<dbReference type="STRING" id="947033.Lste_0188"/>
<dbReference type="Gene3D" id="3.90.1530.10">
    <property type="entry name" value="Conserved hypothetical protein from pyrococcus furiosus pfu- 392566-001, ParB domain"/>
    <property type="match status" value="1"/>
</dbReference>
<dbReference type="InterPro" id="IPR003115">
    <property type="entry name" value="ParB_N"/>
</dbReference>
<dbReference type="GO" id="GO:0005694">
    <property type="term" value="C:chromosome"/>
    <property type="evidence" value="ECO:0007669"/>
    <property type="project" value="TreeGrafter"/>
</dbReference>
<evidence type="ECO:0000259" key="2">
    <source>
        <dbReference type="SMART" id="SM00470"/>
    </source>
</evidence>
<reference evidence="3 4" key="1">
    <citation type="submission" date="2015-11" db="EMBL/GenBank/DDBJ databases">
        <title>Genomic analysis of 38 Legionella species identifies large and diverse effector repertoires.</title>
        <authorList>
            <person name="Burstein D."/>
            <person name="Amaro F."/>
            <person name="Zusman T."/>
            <person name="Lifshitz Z."/>
            <person name="Cohen O."/>
            <person name="Gilbert J.A."/>
            <person name="Pupko T."/>
            <person name="Shuman H.A."/>
            <person name="Segal G."/>
        </authorList>
    </citation>
    <scope>NUCLEOTIDE SEQUENCE [LARGE SCALE GENOMIC DNA]</scope>
    <source>
        <strain evidence="3 4">IMVS3376</strain>
    </source>
</reference>
<dbReference type="InterPro" id="IPR036086">
    <property type="entry name" value="ParB/Sulfiredoxin_sf"/>
</dbReference>
<dbReference type="InterPro" id="IPR050336">
    <property type="entry name" value="Chromosome_partition/occlusion"/>
</dbReference>
<dbReference type="CDD" id="cd16405">
    <property type="entry name" value="RepB_like_N"/>
    <property type="match status" value="1"/>
</dbReference>
<dbReference type="GO" id="GO:0003677">
    <property type="term" value="F:DNA binding"/>
    <property type="evidence" value="ECO:0007669"/>
    <property type="project" value="InterPro"/>
</dbReference>
<dbReference type="PATRIC" id="fig|947033.5.peg.204"/>
<keyword evidence="4" id="KW-1185">Reference proteome</keyword>
<sequence length="332" mass="38287">MSTRKKRSLSGVIANDSETIGINNKIILPATSRTLNQDKKNNHSEAVRGTEFLVEPSDCRPWKFHNRDNIWMNVDKCQDLISSIRKNGQKVPIFARKIENDPDGKNWEIIAGRRRWFACNHLGIKIRVKATDANDRECAILMNLENKDRNDISEFEDAISFKQQLEANLFDSQDEMAIALDLKKSKLSKMLSAAKIIEYKEIIDLFKDITLLKINPVYSLVLLLEKNSMNEERIIKKAQYLRDVISSRKIPIKTNVIINELINSLDNEDNKKNIAYKTFKLDEKVIIKTSEVTSRKVVFELNKSNLINFSSEEIKKVVLEALEEYMVDHSVS</sequence>
<dbReference type="PANTHER" id="PTHR33375">
    <property type="entry name" value="CHROMOSOME-PARTITIONING PROTEIN PARB-RELATED"/>
    <property type="match status" value="1"/>
</dbReference>
<evidence type="ECO:0000313" key="4">
    <source>
        <dbReference type="Proteomes" id="UP000054926"/>
    </source>
</evidence>
<dbReference type="RefSeq" id="WP_058509205.1">
    <property type="nucleotide sequence ID" value="NZ_LNYY01000002.1"/>
</dbReference>
<dbReference type="InterPro" id="IPR037972">
    <property type="entry name" value="RepB_N"/>
</dbReference>
<dbReference type="OrthoDB" id="9150072at2"/>
<evidence type="ECO:0000256" key="1">
    <source>
        <dbReference type="ARBA" id="ARBA00006295"/>
    </source>
</evidence>
<comment type="similarity">
    <text evidence="1">Belongs to the ParB family.</text>
</comment>
<dbReference type="SUPFAM" id="SSF110849">
    <property type="entry name" value="ParB/Sulfiredoxin"/>
    <property type="match status" value="1"/>
</dbReference>
<dbReference type="SUPFAM" id="SSF109709">
    <property type="entry name" value="KorB DNA-binding domain-like"/>
    <property type="match status" value="1"/>
</dbReference>
<protein>
    <submittedName>
        <fullName evidence="3">Chromosome partitioning protein ParB</fullName>
    </submittedName>
</protein>
<gene>
    <name evidence="3" type="primary">parB_3</name>
    <name evidence="3" type="ORF">Lste_0188</name>
</gene>